<dbReference type="RefSeq" id="WP_087455940.1">
    <property type="nucleotide sequence ID" value="NZ_CP021434.1"/>
</dbReference>
<dbReference type="InterPro" id="IPR036291">
    <property type="entry name" value="NAD(P)-bd_dom_sf"/>
</dbReference>
<dbReference type="GO" id="GO:0006813">
    <property type="term" value="P:potassium ion transport"/>
    <property type="evidence" value="ECO:0007669"/>
    <property type="project" value="InterPro"/>
</dbReference>
<dbReference type="KEGG" id="tum:CBW65_05250"/>
<dbReference type="OrthoDB" id="2375252at2"/>
<dbReference type="SUPFAM" id="SSF51735">
    <property type="entry name" value="NAD(P)-binding Rossmann-fold domains"/>
    <property type="match status" value="1"/>
</dbReference>
<evidence type="ECO:0000259" key="1">
    <source>
        <dbReference type="Pfam" id="PF02254"/>
    </source>
</evidence>
<proteinExistence type="predicted"/>
<feature type="domain" description="RCK N-terminal" evidence="1">
    <location>
        <begin position="27"/>
        <end position="118"/>
    </location>
</feature>
<dbReference type="AlphaFoldDB" id="A0A1Y0IJA3"/>
<dbReference type="EMBL" id="CP021434">
    <property type="protein sequence ID" value="ARU60548.1"/>
    <property type="molecule type" value="Genomic_DNA"/>
</dbReference>
<dbReference type="Pfam" id="PF02254">
    <property type="entry name" value="TrkA_N"/>
    <property type="match status" value="1"/>
</dbReference>
<protein>
    <recommendedName>
        <fullName evidence="1">RCK N-terminal domain-containing protein</fullName>
    </recommendedName>
</protein>
<reference evidence="3" key="1">
    <citation type="submission" date="2017-05" db="EMBL/GenBank/DDBJ databases">
        <authorList>
            <person name="Sung H."/>
        </authorList>
    </citation>
    <scope>NUCLEOTIDE SEQUENCE [LARGE SCALE GENOMIC DNA]</scope>
    <source>
        <strain evidence="3">AR23208</strain>
    </source>
</reference>
<dbReference type="Gene3D" id="3.40.50.720">
    <property type="entry name" value="NAD(P)-binding Rossmann-like Domain"/>
    <property type="match status" value="1"/>
</dbReference>
<sequence>MNRCLIVTMDESAVPFVQTLHTLGLDCAFLDFCAQTSQFLREQKVEAPVIKVGPHKQDVVEKLREREFDTAVVFEGPWLESALIVQALKQAGVGRVVVVAQNQNFMRSYRALGADRVVGVRRWNRDSLRVLSAV</sequence>
<gene>
    <name evidence="2" type="ORF">CBW65_05250</name>
</gene>
<dbReference type="InterPro" id="IPR003148">
    <property type="entry name" value="RCK_N"/>
</dbReference>
<organism evidence="2 3">
    <name type="scientific">Tumebacillus avium</name>
    <dbReference type="NCBI Taxonomy" id="1903704"/>
    <lineage>
        <taxon>Bacteria</taxon>
        <taxon>Bacillati</taxon>
        <taxon>Bacillota</taxon>
        <taxon>Bacilli</taxon>
        <taxon>Bacillales</taxon>
        <taxon>Alicyclobacillaceae</taxon>
        <taxon>Tumebacillus</taxon>
    </lineage>
</organism>
<evidence type="ECO:0000313" key="2">
    <source>
        <dbReference type="EMBL" id="ARU60548.1"/>
    </source>
</evidence>
<keyword evidence="3" id="KW-1185">Reference proteome</keyword>
<name>A0A1Y0IJA3_9BACL</name>
<dbReference type="Proteomes" id="UP000195437">
    <property type="component" value="Chromosome"/>
</dbReference>
<evidence type="ECO:0000313" key="3">
    <source>
        <dbReference type="Proteomes" id="UP000195437"/>
    </source>
</evidence>
<accession>A0A1Y0IJA3</accession>